<protein>
    <submittedName>
        <fullName evidence="6">Cytochrome c biogenesis protein</fullName>
    </submittedName>
</protein>
<dbReference type="Proteomes" id="UP000288227">
    <property type="component" value="Unassembled WGS sequence"/>
</dbReference>
<dbReference type="GO" id="GO:0020037">
    <property type="term" value="F:heme binding"/>
    <property type="evidence" value="ECO:0007669"/>
    <property type="project" value="InterPro"/>
</dbReference>
<evidence type="ECO:0000313" key="7">
    <source>
        <dbReference type="Proteomes" id="UP000288227"/>
    </source>
</evidence>
<feature type="transmembrane region" description="Helical" evidence="3">
    <location>
        <begin position="460"/>
        <end position="478"/>
    </location>
</feature>
<feature type="transmembrane region" description="Helical" evidence="3">
    <location>
        <begin position="298"/>
        <end position="317"/>
    </location>
</feature>
<feature type="transmembrane region" description="Helical" evidence="3">
    <location>
        <begin position="804"/>
        <end position="824"/>
    </location>
</feature>
<dbReference type="PANTHER" id="PTHR43653">
    <property type="entry name" value="CYTOCHROME C ASSEMBLY PROTEIN-RELATED"/>
    <property type="match status" value="1"/>
</dbReference>
<comment type="caution">
    <text evidence="6">The sequence shown here is derived from an EMBL/GenBank/DDBJ whole genome shotgun (WGS) entry which is preliminary data.</text>
</comment>
<keyword evidence="3" id="KW-0812">Transmembrane</keyword>
<feature type="transmembrane region" description="Helical" evidence="3">
    <location>
        <begin position="428"/>
        <end position="448"/>
    </location>
</feature>
<feature type="transmembrane region" description="Helical" evidence="3">
    <location>
        <begin position="516"/>
        <end position="536"/>
    </location>
</feature>
<dbReference type="Pfam" id="PF16327">
    <property type="entry name" value="CcmF_C"/>
    <property type="match status" value="1"/>
</dbReference>
<dbReference type="InterPro" id="IPR003567">
    <property type="entry name" value="Cyt_c_biogenesis"/>
</dbReference>
<evidence type="ECO:0000259" key="5">
    <source>
        <dbReference type="Pfam" id="PF16327"/>
    </source>
</evidence>
<organism evidence="6 7">
    <name type="scientific">Chryseotalea sanaruensis</name>
    <dbReference type="NCBI Taxonomy" id="2482724"/>
    <lineage>
        <taxon>Bacteria</taxon>
        <taxon>Pseudomonadati</taxon>
        <taxon>Bacteroidota</taxon>
        <taxon>Cytophagia</taxon>
        <taxon>Cytophagales</taxon>
        <taxon>Chryseotaleaceae</taxon>
        <taxon>Chryseotalea</taxon>
    </lineage>
</organism>
<feature type="transmembrane region" description="Helical" evidence="3">
    <location>
        <begin position="202"/>
        <end position="223"/>
    </location>
</feature>
<feature type="transmembrane region" description="Helical" evidence="3">
    <location>
        <begin position="6"/>
        <end position="28"/>
    </location>
</feature>
<dbReference type="OrthoDB" id="9761451at2"/>
<dbReference type="Pfam" id="PF01578">
    <property type="entry name" value="Cytochrom_C_asm"/>
    <property type="match status" value="1"/>
</dbReference>
<comment type="similarity">
    <text evidence="1">Belongs to the CcmF/CycK/Ccl1/NrfE/CcsA family.</text>
</comment>
<reference evidence="6 7" key="1">
    <citation type="submission" date="2018-11" db="EMBL/GenBank/DDBJ databases">
        <title>Chryseotalea sanarue gen. nov., sp., nov., a member of the family Cytophagaceae, isolated from a brackish lake in Hamamatsu Japan.</title>
        <authorList>
            <person name="Maejima Y."/>
            <person name="Iino T."/>
            <person name="Muraguchi Y."/>
            <person name="Fukuda K."/>
            <person name="Ohkuma M."/>
            <person name="Moriuchi R."/>
            <person name="Dohra H."/>
            <person name="Kimbara K."/>
            <person name="Shintani M."/>
        </authorList>
    </citation>
    <scope>NUCLEOTIDE SEQUENCE [LARGE SCALE GENOMIC DNA]</scope>
    <source>
        <strain evidence="6 7">Ys</strain>
    </source>
</reference>
<evidence type="ECO:0000313" key="6">
    <source>
        <dbReference type="EMBL" id="GCC52446.1"/>
    </source>
</evidence>
<feature type="transmembrane region" description="Helical" evidence="3">
    <location>
        <begin position="103"/>
        <end position="119"/>
    </location>
</feature>
<evidence type="ECO:0000256" key="1">
    <source>
        <dbReference type="ARBA" id="ARBA00009186"/>
    </source>
</evidence>
<feature type="transmembrane region" description="Helical" evidence="3">
    <location>
        <begin position="131"/>
        <end position="151"/>
    </location>
</feature>
<feature type="transmembrane region" description="Helical" evidence="3">
    <location>
        <begin position="48"/>
        <end position="73"/>
    </location>
</feature>
<dbReference type="PANTHER" id="PTHR43653:SF1">
    <property type="entry name" value="CYTOCHROME C-TYPE BIOGENESIS PROTEIN CCMF"/>
    <property type="match status" value="1"/>
</dbReference>
<keyword evidence="2" id="KW-0201">Cytochrome c-type biogenesis</keyword>
<dbReference type="EMBL" id="BHXQ01000005">
    <property type="protein sequence ID" value="GCC52446.1"/>
    <property type="molecule type" value="Genomic_DNA"/>
</dbReference>
<accession>A0A401UC15</accession>
<dbReference type="RefSeq" id="WP_127123104.1">
    <property type="nucleotide sequence ID" value="NZ_BHXQ01000005.1"/>
</dbReference>
<feature type="transmembrane region" description="Helical" evidence="3">
    <location>
        <begin position="377"/>
        <end position="395"/>
    </location>
</feature>
<keyword evidence="3" id="KW-0472">Membrane</keyword>
<dbReference type="PRINTS" id="PR01410">
    <property type="entry name" value="CCBIOGENESIS"/>
</dbReference>
<dbReference type="GO" id="GO:0017004">
    <property type="term" value="P:cytochrome complex assembly"/>
    <property type="evidence" value="ECO:0007669"/>
    <property type="project" value="UniProtKB-KW"/>
</dbReference>
<feature type="domain" description="Cytochrome c-type biogenesis protein CcmF C-terminal" evidence="5">
    <location>
        <begin position="342"/>
        <end position="538"/>
    </location>
</feature>
<feature type="transmembrane region" description="Helical" evidence="3">
    <location>
        <begin position="484"/>
        <end position="504"/>
    </location>
</feature>
<evidence type="ECO:0000256" key="2">
    <source>
        <dbReference type="ARBA" id="ARBA00022748"/>
    </source>
</evidence>
<dbReference type="GO" id="GO:0015232">
    <property type="term" value="F:heme transmembrane transporter activity"/>
    <property type="evidence" value="ECO:0007669"/>
    <property type="project" value="InterPro"/>
</dbReference>
<feature type="transmembrane region" description="Helical" evidence="3">
    <location>
        <begin position="275"/>
        <end position="291"/>
    </location>
</feature>
<name>A0A401UC15_9BACT</name>
<keyword evidence="7" id="KW-1185">Reference proteome</keyword>
<dbReference type="InterPro" id="IPR032523">
    <property type="entry name" value="CcmF_C"/>
</dbReference>
<gene>
    <name evidence="6" type="ORF">SanaruYs_26830</name>
</gene>
<feature type="transmembrane region" description="Helical" evidence="3">
    <location>
        <begin position="337"/>
        <end position="356"/>
    </location>
</feature>
<feature type="domain" description="Cytochrome c assembly protein" evidence="4">
    <location>
        <begin position="99"/>
        <end position="321"/>
    </location>
</feature>
<proteinExistence type="inferred from homology"/>
<evidence type="ECO:0000259" key="4">
    <source>
        <dbReference type="Pfam" id="PF01578"/>
    </source>
</evidence>
<keyword evidence="3" id="KW-1133">Transmembrane helix</keyword>
<sequence length="839" mass="94707">MHYFIGNLGHFLVILSFISSLAAFFAYFKATGKEDIEEKASWLLNGKISFYVHALAVLGISITLFTIIANHYFEYHYAFSHSDKKLPTHYLISTFWNGQEGSFLLWMFWQAILGVILINTNKFWQAPVMTIFALVQAFLASMILGVVLPIIDFKIGSSPFILLRESMADAPIFKMQPEFIPEDGNGLNPLLQNYWMVIHPPVLFLGFASTLIPFSFCMAGLWLKKYRDWVRPALPWALFSGAVLGLGILMGGYWAYETLNFGGYWNWDPVENAVYVPWLFLVASIHTMITYKNSETALKASIILVITTFILILYSTFLTRSGVLGDASVHSFTDLGLSGQLLVYLLVFLFGAIVLATIRWKEIPSSDKEASTYSREFWIFMGATTLCLMGFQVLLPTSIPVWNKFVTIFGASSNMAPPADQMAYYSKFQIWFAIVIGFLSAVGQFFWWKKIDKSELKKELQVPVLIALLISVIIITIGQVTKPAYLLLIIAAVLTIVGNSKILLSILKKNPALSGGAIAHIGMGMMLLGILFSSGYSTVVSLNNTGLLYSRDAGEEFNRDNLLLFLHEPRTMAGYDIEYISQKLELRNGDGYIDKYDVQLTPDEDKVIALKDGDGYKAKDTLQVFGENTYFEIEFRKDGNVYKLYPRAQINPDMGGILSSPDIHRTLKSDFYTYTSSIMKPDEEKEWSEMQELKTALDKDFFANDYVSTVTNVVKVDEVPGTILSQDDVAVKATIKVKGAREEYTAEPYFLIRDKMVGRISAEIPQLGVLFTLVNIHPETNEFTIGTNTRQKDWVVIKSLEKPLINVLWIGTLVLMAGFTIAMLRRYREFQLMKEKGQE</sequence>
<feature type="transmembrane region" description="Helical" evidence="3">
    <location>
        <begin position="235"/>
        <end position="255"/>
    </location>
</feature>
<dbReference type="GO" id="GO:0016020">
    <property type="term" value="C:membrane"/>
    <property type="evidence" value="ECO:0007669"/>
    <property type="project" value="InterPro"/>
</dbReference>
<dbReference type="InterPro" id="IPR002541">
    <property type="entry name" value="Cyt_c_assembly"/>
</dbReference>
<evidence type="ECO:0000256" key="3">
    <source>
        <dbReference type="SAM" id="Phobius"/>
    </source>
</evidence>
<dbReference type="AlphaFoldDB" id="A0A401UC15"/>